<evidence type="ECO:0000313" key="2">
    <source>
        <dbReference type="EMBL" id="EMY67780.1"/>
    </source>
</evidence>
<keyword evidence="2" id="KW-0540">Nuclease</keyword>
<comment type="caution">
    <text evidence="2">The sequence shown here is derived from an EMBL/GenBank/DDBJ whole genome shotgun (WGS) entry which is preliminary data.</text>
</comment>
<dbReference type="Pfam" id="PF01844">
    <property type="entry name" value="HNH"/>
    <property type="match status" value="1"/>
</dbReference>
<dbReference type="EMBL" id="AOGY02000086">
    <property type="protein sequence ID" value="EMY67780.1"/>
    <property type="molecule type" value="Genomic_DNA"/>
</dbReference>
<organism evidence="2 3">
    <name type="scientific">Leptospira vanthielii serovar Holland str. Waz Holland = ATCC 700522</name>
    <dbReference type="NCBI Taxonomy" id="1218591"/>
    <lineage>
        <taxon>Bacteria</taxon>
        <taxon>Pseudomonadati</taxon>
        <taxon>Spirochaetota</taxon>
        <taxon>Spirochaetia</taxon>
        <taxon>Leptospirales</taxon>
        <taxon>Leptospiraceae</taxon>
        <taxon>Leptospira</taxon>
    </lineage>
</organism>
<proteinExistence type="predicted"/>
<evidence type="ECO:0000313" key="3">
    <source>
        <dbReference type="Proteomes" id="UP000012227"/>
    </source>
</evidence>
<dbReference type="CDD" id="cd00085">
    <property type="entry name" value="HNHc"/>
    <property type="match status" value="1"/>
</dbReference>
<dbReference type="GO" id="GO:0008270">
    <property type="term" value="F:zinc ion binding"/>
    <property type="evidence" value="ECO:0007669"/>
    <property type="project" value="InterPro"/>
</dbReference>
<dbReference type="Gene3D" id="1.10.30.50">
    <property type="match status" value="1"/>
</dbReference>
<dbReference type="RefSeq" id="WP_002992059.1">
    <property type="nucleotide sequence ID" value="NZ_AOGY02000086.1"/>
</dbReference>
<dbReference type="GO" id="GO:0003676">
    <property type="term" value="F:nucleic acid binding"/>
    <property type="evidence" value="ECO:0007669"/>
    <property type="project" value="InterPro"/>
</dbReference>
<dbReference type="InterPro" id="IPR002711">
    <property type="entry name" value="HNH"/>
</dbReference>
<reference evidence="2 3" key="1">
    <citation type="submission" date="2013-03" db="EMBL/GenBank/DDBJ databases">
        <authorList>
            <person name="Harkins D.M."/>
            <person name="Durkin A.S."/>
            <person name="Brinkac L.M."/>
            <person name="Haft D.H."/>
            <person name="Selengut J.D."/>
            <person name="Sanka R."/>
            <person name="DePew J."/>
            <person name="Purushe J."/>
            <person name="Galloway R.L."/>
            <person name="Vinetz J.M."/>
            <person name="Sutton G.G."/>
            <person name="Nierman W.C."/>
            <person name="Fouts D.E."/>
        </authorList>
    </citation>
    <scope>NUCLEOTIDE SEQUENCE [LARGE SCALE GENOMIC DNA]</scope>
    <source>
        <strain evidence="2 3">Waz Holland</strain>
    </source>
</reference>
<dbReference type="GO" id="GO:0004519">
    <property type="term" value="F:endonuclease activity"/>
    <property type="evidence" value="ECO:0007669"/>
    <property type="project" value="UniProtKB-KW"/>
</dbReference>
<feature type="domain" description="HNH nuclease" evidence="1">
    <location>
        <begin position="219"/>
        <end position="274"/>
    </location>
</feature>
<evidence type="ECO:0000259" key="1">
    <source>
        <dbReference type="SMART" id="SM00507"/>
    </source>
</evidence>
<dbReference type="STRING" id="1218591.LEP1GSC199_0655"/>
<dbReference type="AlphaFoldDB" id="N1W2S2"/>
<dbReference type="InterPro" id="IPR003615">
    <property type="entry name" value="HNH_nuc"/>
</dbReference>
<gene>
    <name evidence="2" type="ORF">LEP1GSC199_0655</name>
</gene>
<dbReference type="SMART" id="SM00507">
    <property type="entry name" value="HNHc"/>
    <property type="match status" value="1"/>
</dbReference>
<keyword evidence="2" id="KW-0255">Endonuclease</keyword>
<accession>N1W2S2</accession>
<keyword evidence="2" id="KW-0378">Hydrolase</keyword>
<protein>
    <submittedName>
        <fullName evidence="2">HNH endonuclease domain protein</fullName>
    </submittedName>
</protein>
<sequence length="293" mass="34457">MKTKQIFDPICFKLYSIAIQHLQDPDKSGLDIYYYLKDGLKGRHGDKKMFSNPVKKGALYCIGKYSYNKYILCNHSEENKTDQEIIQDNQHLLWYSEEFIEFLKFHNIDHEEIANLEKIINYSNRLYNSGKEDYELLYEDYLSFKSRIIRKKLDVLKDELYDSLISLEEYYSVSVGERIFHDRKLCKWISDLIVFIGLPGEDINGKLSQWVPRKTWPKWVKETLIIREGGRCPDCNRNLYSKKIKLNVDHIVPISKGGSNDIVNLQLLCEKCNKSKKAKPLAVTNSIPKYFSK</sequence>
<dbReference type="Proteomes" id="UP000012227">
    <property type="component" value="Unassembled WGS sequence"/>
</dbReference>
<name>N1W2S2_9LEPT</name>